<dbReference type="InterPro" id="IPR032466">
    <property type="entry name" value="Metal_Hydrolase"/>
</dbReference>
<dbReference type="EMBL" id="CP050831">
    <property type="protein sequence ID" value="QIU94167.1"/>
    <property type="molecule type" value="Genomic_DNA"/>
</dbReference>
<keyword evidence="5" id="KW-0378">Hydrolase</keyword>
<evidence type="ECO:0000256" key="5">
    <source>
        <dbReference type="ARBA" id="ARBA00022801"/>
    </source>
</evidence>
<dbReference type="Gene3D" id="3.20.20.140">
    <property type="entry name" value="Metal-dependent hydrolases"/>
    <property type="match status" value="1"/>
</dbReference>
<dbReference type="RefSeq" id="WP_167961918.1">
    <property type="nucleotide sequence ID" value="NZ_CP050831.1"/>
</dbReference>
<dbReference type="GO" id="GO:0005829">
    <property type="term" value="C:cytosol"/>
    <property type="evidence" value="ECO:0007669"/>
    <property type="project" value="TreeGrafter"/>
</dbReference>
<comment type="cofactor">
    <cofactor evidence="1">
        <name>Zn(2+)</name>
        <dbReference type="ChEBI" id="CHEBI:29105"/>
    </cofactor>
</comment>
<dbReference type="InterPro" id="IPR001365">
    <property type="entry name" value="A_deaminase_dom"/>
</dbReference>
<dbReference type="GO" id="GO:0046872">
    <property type="term" value="F:metal ion binding"/>
    <property type="evidence" value="ECO:0007669"/>
    <property type="project" value="UniProtKB-KW"/>
</dbReference>
<protein>
    <recommendedName>
        <fullName evidence="3">adenosine deaminase</fullName>
        <ecNumber evidence="3">3.5.4.4</ecNumber>
    </recommendedName>
</protein>
<dbReference type="KEGG" id="bfc:BacF7301_08385"/>
<keyword evidence="6" id="KW-0862">Zinc</keyword>
<evidence type="ECO:0000256" key="2">
    <source>
        <dbReference type="ARBA" id="ARBA00006676"/>
    </source>
</evidence>
<dbReference type="InterPro" id="IPR006330">
    <property type="entry name" value="Ado/ade_deaminase"/>
</dbReference>
<evidence type="ECO:0000256" key="1">
    <source>
        <dbReference type="ARBA" id="ARBA00001947"/>
    </source>
</evidence>
<proteinExistence type="inferred from homology"/>
<dbReference type="Proteomes" id="UP000501780">
    <property type="component" value="Chromosome"/>
</dbReference>
<sequence>MRTTENEGYTPTQQEIATSAYFDTIKDNQAALRQFFTEMPKGGDVHNHLTGSAYAETYFELAAKKSMYVNLETGRLYAQKPIDIETIQLSNDMDDLHNHRMALIDKWSIRNFQPYKYPLGPDEYFFGTFGLLSALTGDINNLAYLMHELKVRAVKENVQYLEVMGTSPSVPKDCFLGDDYEQFDKQLKKCVKEGNYEDVQDTLDEVFNLFEKNAENTVETYIHFINELDDTSNTFGNHLDVDTSNLVCRYQGYSSRGSEPLKVFAQLYVVHKACLQTEYNGKENVLKGCNIVAAENGEKSMMYYRLHMEMFKLLNDKFPNVPTSLHAGELTIGLMRPEHLTYHISLAINTGKANRIGHGVDLPFEQDSNDTLKMMADSKIPVEINLTSNEFILGVKDSEHPIMLYKNAGVPVIISTDDPGILRTSLTEQYTLAVLRYGFSYEDIKLFVQNSITYAFLADEDKASINKDMKTMFDDFEKRISSRHPEPDVPEGED</sequence>
<dbReference type="Pfam" id="PF00962">
    <property type="entry name" value="A_deaminase"/>
    <property type="match status" value="1"/>
</dbReference>
<evidence type="ECO:0000313" key="9">
    <source>
        <dbReference type="Proteomes" id="UP000501780"/>
    </source>
</evidence>
<feature type="domain" description="Adenosine deaminase" evidence="7">
    <location>
        <begin position="283"/>
        <end position="469"/>
    </location>
</feature>
<gene>
    <name evidence="8" type="ORF">BacF7301_08385</name>
</gene>
<evidence type="ECO:0000259" key="7">
    <source>
        <dbReference type="Pfam" id="PF00962"/>
    </source>
</evidence>
<evidence type="ECO:0000313" key="8">
    <source>
        <dbReference type="EMBL" id="QIU94167.1"/>
    </source>
</evidence>
<dbReference type="EC" id="3.5.4.4" evidence="3"/>
<dbReference type="PANTHER" id="PTHR11409">
    <property type="entry name" value="ADENOSINE DEAMINASE"/>
    <property type="match status" value="1"/>
</dbReference>
<dbReference type="AlphaFoldDB" id="A0A6H0KP55"/>
<accession>A0A6H0KP55</accession>
<evidence type="ECO:0000256" key="6">
    <source>
        <dbReference type="ARBA" id="ARBA00022833"/>
    </source>
</evidence>
<dbReference type="PANTHER" id="PTHR11409:SF43">
    <property type="entry name" value="ADENOSINE DEAMINASE"/>
    <property type="match status" value="1"/>
</dbReference>
<organism evidence="8 9">
    <name type="scientific">Bacteroides faecium</name>
    <dbReference type="NCBI Taxonomy" id="2715212"/>
    <lineage>
        <taxon>Bacteria</taxon>
        <taxon>Pseudomonadati</taxon>
        <taxon>Bacteroidota</taxon>
        <taxon>Bacteroidia</taxon>
        <taxon>Bacteroidales</taxon>
        <taxon>Bacteroidaceae</taxon>
        <taxon>Bacteroides</taxon>
    </lineage>
</organism>
<evidence type="ECO:0000256" key="4">
    <source>
        <dbReference type="ARBA" id="ARBA00022723"/>
    </source>
</evidence>
<name>A0A6H0KP55_9BACE</name>
<dbReference type="SUPFAM" id="SSF51556">
    <property type="entry name" value="Metallo-dependent hydrolases"/>
    <property type="match status" value="1"/>
</dbReference>
<keyword evidence="4" id="KW-0479">Metal-binding</keyword>
<dbReference type="GO" id="GO:0046103">
    <property type="term" value="P:inosine biosynthetic process"/>
    <property type="evidence" value="ECO:0007669"/>
    <property type="project" value="TreeGrafter"/>
</dbReference>
<keyword evidence="9" id="KW-1185">Reference proteome</keyword>
<reference evidence="8 9" key="1">
    <citation type="submission" date="2020-03" db="EMBL/GenBank/DDBJ databases">
        <title>Genomic analysis of Bacteroides faecium CBA7301.</title>
        <authorList>
            <person name="Kim J."/>
            <person name="Roh S.W."/>
        </authorList>
    </citation>
    <scope>NUCLEOTIDE SEQUENCE [LARGE SCALE GENOMIC DNA]</scope>
    <source>
        <strain evidence="8 9">CBA7301</strain>
    </source>
</reference>
<dbReference type="GO" id="GO:0004000">
    <property type="term" value="F:adenosine deaminase activity"/>
    <property type="evidence" value="ECO:0007669"/>
    <property type="project" value="TreeGrafter"/>
</dbReference>
<dbReference type="GO" id="GO:0006154">
    <property type="term" value="P:adenosine catabolic process"/>
    <property type="evidence" value="ECO:0007669"/>
    <property type="project" value="TreeGrafter"/>
</dbReference>
<comment type="similarity">
    <text evidence="2">Belongs to the metallo-dependent hydrolases superfamily. Adenosine and AMP deaminases family.</text>
</comment>
<dbReference type="GO" id="GO:0043103">
    <property type="term" value="P:hypoxanthine salvage"/>
    <property type="evidence" value="ECO:0007669"/>
    <property type="project" value="TreeGrafter"/>
</dbReference>
<evidence type="ECO:0000256" key="3">
    <source>
        <dbReference type="ARBA" id="ARBA00012784"/>
    </source>
</evidence>